<feature type="region of interest" description="Disordered" evidence="1">
    <location>
        <begin position="1313"/>
        <end position="1332"/>
    </location>
</feature>
<feature type="region of interest" description="Disordered" evidence="1">
    <location>
        <begin position="712"/>
        <end position="734"/>
    </location>
</feature>
<dbReference type="EMBL" id="AMPZ03000004">
    <property type="protein sequence ID" value="KAH9585778.1"/>
    <property type="molecule type" value="Genomic_DNA"/>
</dbReference>
<evidence type="ECO:0000259" key="2">
    <source>
        <dbReference type="PROSITE" id="PS00028"/>
    </source>
</evidence>
<gene>
    <name evidence="3" type="ORF">MS3_00006924</name>
</gene>
<proteinExistence type="predicted"/>
<name>A0A922ISE9_SCHHA</name>
<dbReference type="RefSeq" id="XP_035586456.2">
    <property type="nucleotide sequence ID" value="XM_035729647.2"/>
</dbReference>
<reference evidence="3" key="4">
    <citation type="journal article" date="2022" name="PLoS Pathog.">
        <title>Chromosome-level genome of Schistosoma haematobium underpins genome-wide explorations of molecular variation.</title>
        <authorList>
            <person name="Stroehlein A.J."/>
            <person name="Korhonen P.K."/>
            <person name="Lee V.V."/>
            <person name="Ralph S.A."/>
            <person name="Mentink-Kane M."/>
            <person name="You H."/>
            <person name="McManus D.P."/>
            <person name="Tchuente L.T."/>
            <person name="Stothard J.R."/>
            <person name="Kaur P."/>
            <person name="Dudchenko O."/>
            <person name="Aiden E.L."/>
            <person name="Yang B."/>
            <person name="Yang H."/>
            <person name="Emery A.M."/>
            <person name="Webster B.L."/>
            <person name="Brindley P.J."/>
            <person name="Rollinson D."/>
            <person name="Chang B.C.H."/>
            <person name="Gasser R.B."/>
            <person name="Young N.D."/>
        </authorList>
    </citation>
    <scope>NUCLEOTIDE SEQUENCE</scope>
</reference>
<reference evidence="3" key="2">
    <citation type="journal article" date="2019" name="Gigascience">
        <title>High-quality Schistosoma haematobium genome achieved by single-molecule and long-range sequencing.</title>
        <authorList>
            <person name="Stroehlein A.J."/>
            <person name="Korhonen P.K."/>
            <person name="Chong T.M."/>
            <person name="Lim Y.L."/>
            <person name="Chan K.G."/>
            <person name="Webster B."/>
            <person name="Rollinson D."/>
            <person name="Brindley P.J."/>
            <person name="Gasser R.B."/>
            <person name="Young N.D."/>
        </authorList>
    </citation>
    <scope>NUCLEOTIDE SEQUENCE</scope>
</reference>
<dbReference type="SMART" id="SM00355">
    <property type="entry name" value="ZnF_C2H2"/>
    <property type="match status" value="3"/>
</dbReference>
<reference evidence="3" key="3">
    <citation type="submission" date="2021-06" db="EMBL/GenBank/DDBJ databases">
        <title>Chromosome-level genome assembly for S. haematobium.</title>
        <authorList>
            <person name="Stroehlein A.J."/>
        </authorList>
    </citation>
    <scope>NUCLEOTIDE SEQUENCE</scope>
</reference>
<keyword evidence="4" id="KW-1185">Reference proteome</keyword>
<evidence type="ECO:0000313" key="4">
    <source>
        <dbReference type="Proteomes" id="UP000471633"/>
    </source>
</evidence>
<evidence type="ECO:0000313" key="3">
    <source>
        <dbReference type="EMBL" id="KAH9585778.1"/>
    </source>
</evidence>
<sequence length="1605" mass="177008">MSSLRRNPVGNARFFTTSRMSHKNVSKFCRSPGGILFSSVSGGFPDVHSSDGYSANVPAKCAQREDERNIHPVSLFNSLLDPNIELPTISVREVDEILSNLTSENSSPSKSTNGLSGNSTTHINFCDIPDNLCHDSVRYIKSEAISKPHPFSGKNCSLQSIKVNFINETEGIGHNVANDSSMCINSPQVDRLPVSSNVCHTLVLDSPVSSEARNSFDDLSTLDSPPVQNSCHISSSRHQTVDVKKHGNEIPHKKNNPKTVSLQSMADILPLFPSCRSVAELGVLALGSESSGTAAHKHKFPNATLRSKACSGTNLCNISTKASISNVLRDRSPIGSLDLATHARYQNSFNASNIHEASRYRQAYLSVRKANQAKILSKSTANTVEFSVFNANSQGNTGNEHVSYQPLKSPQPTAGMKITSTNRLGCSTGTTDDRFKHICPHPRCGRRYQAEIGLLRHLVKYHGEQIELPQRTRSVANQQMLRRPASEERTITSIGFNDIDEMDKISPKQSLSKNRTVSLSHSKSFLESNQIEMTKIDFNPSTLPFETIQINEYTSSDELSCDKIKEVTPILDKGLSFVCSATSNEDGTSVSVPLIDLNTDICSNNFPISVDMDSTNSNDVTIHSLTDETKLPVFMKQPFRKQPRLRSVSGGSHNDLPIIKNTINSINPSDITIQCKHQLSALSNLSTSYITTVNKQKVCKIDNCRRRTLSTGHDPRQVLNMNSDNIDNSHHDNNNNNDNLSNKCPSCGHIVDWNLCKTKQREWISGVHALSCSKTDCVYCPVDNCTYLCSGRADLSAHLTSIHFPEIQHQLVRLIFACPLKDCQIICSDEASFQAHFTGHLHGHLPGDLTELFNPSSLTTTIGTKILSPTAMTTVTSTPVVVTSTPIVQSLIDNCVDTSSHSLSSNLSYGQTTHCLTDYTTTTLSQSSACDNYHVSLINIQPNLVVGGNNLSGTYEKSPDSDNIHSEATLVTAVAATPTAVDLIPSNHTSSFDNSTESMLLNHQQSASIVSVPSDLNGFSHYCPHQHHHQRQQQPQQHFSVFPSSPLFPNHEGSITTLSEALKSDTDDNVNDVSNNFTNVGTTETDHVDLTDNRNLLSALDLIPDDILIELLKEDRASLWGDPVTSNNNNNRSNRATNSVLSAPYECNTESPCSIVDNTNNNNNINDNYIPIKCVENNEEDYSVNYNPCDTSSIHDSIDDWIDFNVTDSVSRLNSLENLHKRNVSSSNLSDDSNSGGSSSNSSWIPLNLIHHTWSSAIANEKLSNSNYNYNNINLMNGFNQRHFNCPHRVISDLTAALILPDVERRLKASISATHSTTSTNHKNKRNKSNLPSSTICSSILSSQASSQTTFSAITTGTTKTHQSCCSGKRRRNASESPPLSTYNTTSFNNNNVIKSSLSSSDCWKQSMNNIQVISPNLMKRPYHSKTLISVGNHNDSNNNTSHCLKTTAAVQLDSETLNSKVSNNNNNDKNHNCSTIEQQQTIEQTVGGHYEQNANHNVVKINLTEEQEQEREQQLFVNSTNAITNNNNSTNLFPTKLRMQHESRKRLKKHQKSSTLTCRTLFTPPSYSIDKYIIPRPVLPRRHSMLASSYNLVVSDYGFTHLPH</sequence>
<feature type="region of interest" description="Disordered" evidence="1">
    <location>
        <begin position="1359"/>
        <end position="1388"/>
    </location>
</feature>
<dbReference type="KEGG" id="shx:MS3_00006924"/>
<feature type="domain" description="C2H2-type" evidence="2">
    <location>
        <begin position="439"/>
        <end position="462"/>
    </location>
</feature>
<accession>A0A922ISE9</accession>
<organism evidence="3 4">
    <name type="scientific">Schistosoma haematobium</name>
    <name type="common">Blood fluke</name>
    <dbReference type="NCBI Taxonomy" id="6185"/>
    <lineage>
        <taxon>Eukaryota</taxon>
        <taxon>Metazoa</taxon>
        <taxon>Spiralia</taxon>
        <taxon>Lophotrochozoa</taxon>
        <taxon>Platyhelminthes</taxon>
        <taxon>Trematoda</taxon>
        <taxon>Digenea</taxon>
        <taxon>Strigeidida</taxon>
        <taxon>Schistosomatoidea</taxon>
        <taxon>Schistosomatidae</taxon>
        <taxon>Schistosoma</taxon>
    </lineage>
</organism>
<evidence type="ECO:0000256" key="1">
    <source>
        <dbReference type="SAM" id="MobiDB-lite"/>
    </source>
</evidence>
<protein>
    <recommendedName>
        <fullName evidence="2">C2H2-type domain-containing protein</fullName>
    </recommendedName>
</protein>
<dbReference type="CTD" id="24589429"/>
<dbReference type="InterPro" id="IPR013087">
    <property type="entry name" value="Znf_C2H2_type"/>
</dbReference>
<reference evidence="3" key="1">
    <citation type="journal article" date="2012" name="Nat. Genet.">
        <title>Whole-genome sequence of Schistosoma haematobium.</title>
        <authorList>
            <person name="Young N.D."/>
            <person name="Jex A.R."/>
            <person name="Li B."/>
            <person name="Liu S."/>
            <person name="Yang L."/>
            <person name="Xiong Z."/>
            <person name="Li Y."/>
            <person name="Cantacessi C."/>
            <person name="Hall R.S."/>
            <person name="Xu X."/>
            <person name="Chen F."/>
            <person name="Wu X."/>
            <person name="Zerlotini A."/>
            <person name="Oliveira G."/>
            <person name="Hofmann A."/>
            <person name="Zhang G."/>
            <person name="Fang X."/>
            <person name="Kang Y."/>
            <person name="Campbell B.E."/>
            <person name="Loukas A."/>
            <person name="Ranganathan S."/>
            <person name="Rollinson D."/>
            <person name="Rinaldi G."/>
            <person name="Brindley P.J."/>
            <person name="Yang H."/>
            <person name="Wang J."/>
            <person name="Wang J."/>
            <person name="Gasser R.B."/>
        </authorList>
    </citation>
    <scope>NUCLEOTIDE SEQUENCE</scope>
</reference>
<dbReference type="Proteomes" id="UP000471633">
    <property type="component" value="Unassembled WGS sequence"/>
</dbReference>
<dbReference type="GeneID" id="24589429"/>
<comment type="caution">
    <text evidence="3">The sequence shown here is derived from an EMBL/GenBank/DDBJ whole genome shotgun (WGS) entry which is preliminary data.</text>
</comment>
<dbReference type="PROSITE" id="PS00028">
    <property type="entry name" value="ZINC_FINGER_C2H2_1"/>
    <property type="match status" value="1"/>
</dbReference>